<gene>
    <name evidence="1" type="ORF">LY89DRAFT_779341</name>
</gene>
<organism evidence="1 2">
    <name type="scientific">Mollisia scopiformis</name>
    <name type="common">Conifer needle endophyte fungus</name>
    <name type="synonym">Phialocephala scopiformis</name>
    <dbReference type="NCBI Taxonomy" id="149040"/>
    <lineage>
        <taxon>Eukaryota</taxon>
        <taxon>Fungi</taxon>
        <taxon>Dikarya</taxon>
        <taxon>Ascomycota</taxon>
        <taxon>Pezizomycotina</taxon>
        <taxon>Leotiomycetes</taxon>
        <taxon>Helotiales</taxon>
        <taxon>Mollisiaceae</taxon>
        <taxon>Mollisia</taxon>
    </lineage>
</organism>
<dbReference type="EMBL" id="KQ947409">
    <property type="protein sequence ID" value="KUJ20595.1"/>
    <property type="molecule type" value="Genomic_DNA"/>
</dbReference>
<protein>
    <submittedName>
        <fullName evidence="1">Uncharacterized protein</fullName>
    </submittedName>
</protein>
<dbReference type="RefSeq" id="XP_018074950.1">
    <property type="nucleotide sequence ID" value="XM_018222281.1"/>
</dbReference>
<sequence length="264" mass="27929">MTCSAEKHAVYDFVTRSCSCELVSELKARAEGTPVVLNPGAVVSALASIIEDIETITIVKTTWTGPYTKRDEADTTALLNPGGPMIAITTGASIPGGPMIGATATTATDSPFLRPSPIRPHPGHSCGNVTCSADMYAAWNMTLETCECKYMNAQTTLVVPGGPTTFVTSTTRKPKPTSCPTHNMMCEVGKQPTFNLQNGLCECQTMPSLSNQTSSATTLAPLPTGWVGNCPEMLCISEMQPAWNATLGACSCVWIDGFGPNRVR</sequence>
<dbReference type="InParanoid" id="A0A194XK62"/>
<keyword evidence="2" id="KW-1185">Reference proteome</keyword>
<accession>A0A194XK62</accession>
<dbReference type="OrthoDB" id="3449344at2759"/>
<dbReference type="KEGG" id="psco:LY89DRAFT_779341"/>
<dbReference type="Proteomes" id="UP000070700">
    <property type="component" value="Unassembled WGS sequence"/>
</dbReference>
<dbReference type="AlphaFoldDB" id="A0A194XK62"/>
<dbReference type="GeneID" id="28832007"/>
<evidence type="ECO:0000313" key="2">
    <source>
        <dbReference type="Proteomes" id="UP000070700"/>
    </source>
</evidence>
<name>A0A194XK62_MOLSC</name>
<reference evidence="1 2" key="1">
    <citation type="submission" date="2015-10" db="EMBL/GenBank/DDBJ databases">
        <title>Full genome of DAOMC 229536 Phialocephala scopiformis, a fungal endophyte of spruce producing the potent anti-insectan compound rugulosin.</title>
        <authorList>
            <consortium name="DOE Joint Genome Institute"/>
            <person name="Walker A.K."/>
            <person name="Frasz S.L."/>
            <person name="Seifert K.A."/>
            <person name="Miller J.D."/>
            <person name="Mondo S.J."/>
            <person name="Labutti K."/>
            <person name="Lipzen A."/>
            <person name="Dockter R."/>
            <person name="Kennedy M."/>
            <person name="Grigoriev I.V."/>
            <person name="Spatafora J.W."/>
        </authorList>
    </citation>
    <scope>NUCLEOTIDE SEQUENCE [LARGE SCALE GENOMIC DNA]</scope>
    <source>
        <strain evidence="1 2">CBS 120377</strain>
    </source>
</reference>
<evidence type="ECO:0000313" key="1">
    <source>
        <dbReference type="EMBL" id="KUJ20595.1"/>
    </source>
</evidence>
<proteinExistence type="predicted"/>